<proteinExistence type="predicted"/>
<dbReference type="AlphaFoldDB" id="X1UAA1"/>
<name>X1UAA1_9ZZZZ</name>
<accession>X1UAA1</accession>
<evidence type="ECO:0000313" key="1">
    <source>
        <dbReference type="EMBL" id="GAJ00502.1"/>
    </source>
</evidence>
<comment type="caution">
    <text evidence="1">The sequence shown here is derived from an EMBL/GenBank/DDBJ whole genome shotgun (WGS) entry which is preliminary data.</text>
</comment>
<protein>
    <submittedName>
        <fullName evidence="1">Uncharacterized protein</fullName>
    </submittedName>
</protein>
<reference evidence="1" key="1">
    <citation type="journal article" date="2014" name="Front. Microbiol.">
        <title>High frequency of phylogenetically diverse reductive dehalogenase-homologous genes in deep subseafloor sedimentary metagenomes.</title>
        <authorList>
            <person name="Kawai M."/>
            <person name="Futagami T."/>
            <person name="Toyoda A."/>
            <person name="Takaki Y."/>
            <person name="Nishi S."/>
            <person name="Hori S."/>
            <person name="Arai W."/>
            <person name="Tsubouchi T."/>
            <person name="Morono Y."/>
            <person name="Uchiyama I."/>
            <person name="Ito T."/>
            <person name="Fujiyama A."/>
            <person name="Inagaki F."/>
            <person name="Takami H."/>
        </authorList>
    </citation>
    <scope>NUCLEOTIDE SEQUENCE</scope>
    <source>
        <strain evidence="1">Expedition CK06-06</strain>
    </source>
</reference>
<organism evidence="1">
    <name type="scientific">marine sediment metagenome</name>
    <dbReference type="NCBI Taxonomy" id="412755"/>
    <lineage>
        <taxon>unclassified sequences</taxon>
        <taxon>metagenomes</taxon>
        <taxon>ecological metagenomes</taxon>
    </lineage>
</organism>
<sequence length="66" mass="7740">MGNHYPFLCFYPTCGYRTSHLCRILGHLFDSHDLYIEGMDYDFDLCVDFFITNSYLDFLEVGVLNA</sequence>
<dbReference type="EMBL" id="BARW01021206">
    <property type="protein sequence ID" value="GAJ00502.1"/>
    <property type="molecule type" value="Genomic_DNA"/>
</dbReference>
<gene>
    <name evidence="1" type="ORF">S12H4_35678</name>
</gene>